<dbReference type="Gene3D" id="2.60.120.430">
    <property type="entry name" value="Galactose-binding lectin"/>
    <property type="match status" value="1"/>
</dbReference>
<dbReference type="InterPro" id="IPR008979">
    <property type="entry name" value="Galactose-bd-like_sf"/>
</dbReference>
<accession>A0A7W6CJ10</accession>
<sequence>MARLSLLLAAMGASAMTPVALAQTARVWRLDGPARSGESAIAPGATYAPGVGGYESDGALSLPLPEGNWRITLDMGSDKSPGQTTVKAENRRLMVLNAATARGQNVTRRFTVHVHNAGLGAVPENAPGGDHVRLRPDQAAQRNWDDRLTLEFLGTPAVRSVTVEPAKGPTIFLVGDSMVADHPREPTASWGQILPLMLDDRVAVANYAESGATLKSFLADLRLDKVLSLIKPGDYLFIQFGHNDQKVQWPQTYVEAGTTYRAYLNAYIAEARRRGATPVLVTSPERRNFDARGRIAPSLGDYPAVMREMAADMHVPLIDLNRASITLYEALGSDRAPAMFNDEGRDKTHYNAWGAWMSARIIADGVRAMIPALASHITSPPFDPARPENVAIPPSALTSSQRPLGN</sequence>
<dbReference type="Pfam" id="PF13472">
    <property type="entry name" value="Lipase_GDSL_2"/>
    <property type="match status" value="1"/>
</dbReference>
<feature type="region of interest" description="Disordered" evidence="3">
    <location>
        <begin position="384"/>
        <end position="406"/>
    </location>
</feature>
<feature type="signal peptide" evidence="4">
    <location>
        <begin position="1"/>
        <end position="22"/>
    </location>
</feature>
<dbReference type="SUPFAM" id="SSF49785">
    <property type="entry name" value="Galactose-binding domain-like"/>
    <property type="match status" value="1"/>
</dbReference>
<comment type="similarity">
    <text evidence="1">Belongs to the 'GDSL' lipolytic enzyme family.</text>
</comment>
<evidence type="ECO:0000259" key="5">
    <source>
        <dbReference type="Pfam" id="PF13472"/>
    </source>
</evidence>
<dbReference type="PANTHER" id="PTHR43695">
    <property type="entry name" value="PUTATIVE (AFU_ORTHOLOGUE AFUA_2G17250)-RELATED"/>
    <property type="match status" value="1"/>
</dbReference>
<proteinExistence type="inferred from homology"/>
<reference evidence="6 7" key="1">
    <citation type="submission" date="2020-08" db="EMBL/GenBank/DDBJ databases">
        <title>Genomic Encyclopedia of Type Strains, Phase IV (KMG-IV): sequencing the most valuable type-strain genomes for metagenomic binning, comparative biology and taxonomic classification.</title>
        <authorList>
            <person name="Goeker M."/>
        </authorList>
    </citation>
    <scope>NUCLEOTIDE SEQUENCE [LARGE SCALE GENOMIC DNA]</scope>
    <source>
        <strain evidence="6 7">DSM 27057</strain>
    </source>
</reference>
<evidence type="ECO:0000256" key="2">
    <source>
        <dbReference type="ARBA" id="ARBA00022801"/>
    </source>
</evidence>
<feature type="compositionally biased region" description="Polar residues" evidence="3">
    <location>
        <begin position="396"/>
        <end position="406"/>
    </location>
</feature>
<evidence type="ECO:0000256" key="4">
    <source>
        <dbReference type="SAM" id="SignalP"/>
    </source>
</evidence>
<dbReference type="InterPro" id="IPR036514">
    <property type="entry name" value="SGNH_hydro_sf"/>
</dbReference>
<dbReference type="InterPro" id="IPR013830">
    <property type="entry name" value="SGNH_hydro"/>
</dbReference>
<feature type="domain" description="SGNH hydrolase-type esterase" evidence="5">
    <location>
        <begin position="174"/>
        <end position="354"/>
    </location>
</feature>
<comment type="caution">
    <text evidence="6">The sequence shown here is derived from an EMBL/GenBank/DDBJ whole genome shotgun (WGS) entry which is preliminary data.</text>
</comment>
<dbReference type="AlphaFoldDB" id="A0A7W6CJ10"/>
<dbReference type="EMBL" id="JACIDX010000024">
    <property type="protein sequence ID" value="MBB3957451.1"/>
    <property type="molecule type" value="Genomic_DNA"/>
</dbReference>
<dbReference type="PANTHER" id="PTHR43695:SF1">
    <property type="entry name" value="RHAMNOGALACTURONAN ACETYLESTERASE"/>
    <property type="match status" value="1"/>
</dbReference>
<dbReference type="Gene3D" id="3.40.50.1110">
    <property type="entry name" value="SGNH hydrolase"/>
    <property type="match status" value="1"/>
</dbReference>
<dbReference type="RefSeq" id="WP_246405178.1">
    <property type="nucleotide sequence ID" value="NZ_JACIDX010000024.1"/>
</dbReference>
<keyword evidence="2" id="KW-0378">Hydrolase</keyword>
<evidence type="ECO:0000313" key="6">
    <source>
        <dbReference type="EMBL" id="MBB3957451.1"/>
    </source>
</evidence>
<protein>
    <submittedName>
        <fullName evidence="6">Lysophospholipase L1-like esterase</fullName>
    </submittedName>
</protein>
<keyword evidence="7" id="KW-1185">Reference proteome</keyword>
<dbReference type="InterPro" id="IPR037459">
    <property type="entry name" value="RhgT-like"/>
</dbReference>
<dbReference type="SUPFAM" id="SSF52266">
    <property type="entry name" value="SGNH hydrolase"/>
    <property type="match status" value="1"/>
</dbReference>
<dbReference type="Proteomes" id="UP000548867">
    <property type="component" value="Unassembled WGS sequence"/>
</dbReference>
<dbReference type="CDD" id="cd01821">
    <property type="entry name" value="Rhamnogalacturan_acetylesterase_like"/>
    <property type="match status" value="1"/>
</dbReference>
<feature type="chain" id="PRO_5030747767" evidence="4">
    <location>
        <begin position="23"/>
        <end position="406"/>
    </location>
</feature>
<dbReference type="GO" id="GO:0016788">
    <property type="term" value="F:hydrolase activity, acting on ester bonds"/>
    <property type="evidence" value="ECO:0007669"/>
    <property type="project" value="UniProtKB-ARBA"/>
</dbReference>
<gene>
    <name evidence="6" type="ORF">GGR38_004425</name>
</gene>
<organism evidence="6 7">
    <name type="scientific">Novosphingobium sediminicola</name>
    <dbReference type="NCBI Taxonomy" id="563162"/>
    <lineage>
        <taxon>Bacteria</taxon>
        <taxon>Pseudomonadati</taxon>
        <taxon>Pseudomonadota</taxon>
        <taxon>Alphaproteobacteria</taxon>
        <taxon>Sphingomonadales</taxon>
        <taxon>Sphingomonadaceae</taxon>
        <taxon>Novosphingobium</taxon>
    </lineage>
</organism>
<evidence type="ECO:0000256" key="3">
    <source>
        <dbReference type="SAM" id="MobiDB-lite"/>
    </source>
</evidence>
<keyword evidence="4" id="KW-0732">Signal</keyword>
<evidence type="ECO:0000313" key="7">
    <source>
        <dbReference type="Proteomes" id="UP000548867"/>
    </source>
</evidence>
<name>A0A7W6CJ10_9SPHN</name>
<evidence type="ECO:0000256" key="1">
    <source>
        <dbReference type="ARBA" id="ARBA00008668"/>
    </source>
</evidence>